<proteinExistence type="predicted"/>
<dbReference type="InterPro" id="IPR024077">
    <property type="entry name" value="Neurolysin/TOP_dom2"/>
</dbReference>
<dbReference type="HOGENOM" id="CLU_1161260_0_0_1"/>
<sequence>MELFFAYASVAPGKGPDEGVLLGMDTILMLLDGSLPYFREACGVFVKLAVFFVMVYSRWTNLERGNAGRNAVRYGYRASTSQPFETPKRSVAPVFLLAHPPMKLKEEELSIETPAGGTEIVKIWEEEGSQKLCERLLFGSYRLQDAQSVVVFTEEELKGVPKDVISGYTKRTEGDKEFFDITFKTPDIFPVFKFAENPETRKKALEDRLKVNVPLLDKALEVRRKISSLLGYKTWYGLF</sequence>
<protein>
    <submittedName>
        <fullName evidence="2">Uncharacterized protein</fullName>
    </submittedName>
</protein>
<evidence type="ECO:0000256" key="1">
    <source>
        <dbReference type="ARBA" id="ARBA00025208"/>
    </source>
</evidence>
<dbReference type="GO" id="GO:0006508">
    <property type="term" value="P:proteolysis"/>
    <property type="evidence" value="ECO:0007669"/>
    <property type="project" value="InterPro"/>
</dbReference>
<dbReference type="Proteomes" id="UP000053424">
    <property type="component" value="Unassembled WGS sequence"/>
</dbReference>
<dbReference type="EMBL" id="KN831768">
    <property type="protein sequence ID" value="KIM49708.1"/>
    <property type="molecule type" value="Genomic_DNA"/>
</dbReference>
<accession>A0A0C2YIX2</accession>
<dbReference type="STRING" id="686832.A0A0C2YIX2"/>
<dbReference type="GO" id="GO:0005758">
    <property type="term" value="C:mitochondrial intermembrane space"/>
    <property type="evidence" value="ECO:0007669"/>
    <property type="project" value="TreeGrafter"/>
</dbReference>
<organism evidence="2 3">
    <name type="scientific">Hebeloma cylindrosporum</name>
    <dbReference type="NCBI Taxonomy" id="76867"/>
    <lineage>
        <taxon>Eukaryota</taxon>
        <taxon>Fungi</taxon>
        <taxon>Dikarya</taxon>
        <taxon>Basidiomycota</taxon>
        <taxon>Agaricomycotina</taxon>
        <taxon>Agaricomycetes</taxon>
        <taxon>Agaricomycetidae</taxon>
        <taxon>Agaricales</taxon>
        <taxon>Agaricineae</taxon>
        <taxon>Hymenogastraceae</taxon>
        <taxon>Hebeloma</taxon>
    </lineage>
</organism>
<dbReference type="GO" id="GO:0004222">
    <property type="term" value="F:metalloendopeptidase activity"/>
    <property type="evidence" value="ECO:0007669"/>
    <property type="project" value="InterPro"/>
</dbReference>
<dbReference type="Gene3D" id="1.10.1370.10">
    <property type="entry name" value="Neurolysin, domain 3"/>
    <property type="match status" value="1"/>
</dbReference>
<dbReference type="AlphaFoldDB" id="A0A0C2YIX2"/>
<evidence type="ECO:0000313" key="2">
    <source>
        <dbReference type="EMBL" id="KIM49708.1"/>
    </source>
</evidence>
<reference evidence="3" key="2">
    <citation type="submission" date="2015-01" db="EMBL/GenBank/DDBJ databases">
        <title>Evolutionary Origins and Diversification of the Mycorrhizal Mutualists.</title>
        <authorList>
            <consortium name="DOE Joint Genome Institute"/>
            <consortium name="Mycorrhizal Genomics Consortium"/>
            <person name="Kohler A."/>
            <person name="Kuo A."/>
            <person name="Nagy L.G."/>
            <person name="Floudas D."/>
            <person name="Copeland A."/>
            <person name="Barry K.W."/>
            <person name="Cichocki N."/>
            <person name="Veneault-Fourrey C."/>
            <person name="LaButti K."/>
            <person name="Lindquist E.A."/>
            <person name="Lipzen A."/>
            <person name="Lundell T."/>
            <person name="Morin E."/>
            <person name="Murat C."/>
            <person name="Riley R."/>
            <person name="Ohm R."/>
            <person name="Sun H."/>
            <person name="Tunlid A."/>
            <person name="Henrissat B."/>
            <person name="Grigoriev I.V."/>
            <person name="Hibbett D.S."/>
            <person name="Martin F."/>
        </authorList>
    </citation>
    <scope>NUCLEOTIDE SEQUENCE [LARGE SCALE GENOMIC DNA]</scope>
    <source>
        <strain evidence="3">h7</strain>
    </source>
</reference>
<gene>
    <name evidence="2" type="ORF">M413DRAFT_6631</name>
</gene>
<dbReference type="GO" id="GO:0006518">
    <property type="term" value="P:peptide metabolic process"/>
    <property type="evidence" value="ECO:0007669"/>
    <property type="project" value="TreeGrafter"/>
</dbReference>
<comment type="function">
    <text evidence="1">Cleaves proteins, imported into the mitochondrion, to their mature size. While most mitochondrial precursor proteins are processed to the mature form in one step by mitochondrial processing peptidase (MPP), the sequential cleavage by MIP of an octapeptide after initial processing by MPP is a required step for a subgroup of nuclear-encoded precursor proteins destined for the matrix or the inner membrane.</text>
</comment>
<evidence type="ECO:0000313" key="3">
    <source>
        <dbReference type="Proteomes" id="UP000053424"/>
    </source>
</evidence>
<name>A0A0C2YIX2_HEBCY</name>
<dbReference type="PANTHER" id="PTHR11804:SF84">
    <property type="entry name" value="SACCHAROLYSIN"/>
    <property type="match status" value="1"/>
</dbReference>
<dbReference type="SUPFAM" id="SSF55486">
    <property type="entry name" value="Metalloproteases ('zincins'), catalytic domain"/>
    <property type="match status" value="1"/>
</dbReference>
<keyword evidence="3" id="KW-1185">Reference proteome</keyword>
<dbReference type="OrthoDB" id="534666at2759"/>
<reference evidence="2 3" key="1">
    <citation type="submission" date="2014-04" db="EMBL/GenBank/DDBJ databases">
        <authorList>
            <consortium name="DOE Joint Genome Institute"/>
            <person name="Kuo A."/>
            <person name="Gay G."/>
            <person name="Dore J."/>
            <person name="Kohler A."/>
            <person name="Nagy L.G."/>
            <person name="Floudas D."/>
            <person name="Copeland A."/>
            <person name="Barry K.W."/>
            <person name="Cichocki N."/>
            <person name="Veneault-Fourrey C."/>
            <person name="LaButti K."/>
            <person name="Lindquist E.A."/>
            <person name="Lipzen A."/>
            <person name="Lundell T."/>
            <person name="Morin E."/>
            <person name="Murat C."/>
            <person name="Sun H."/>
            <person name="Tunlid A."/>
            <person name="Henrissat B."/>
            <person name="Grigoriev I.V."/>
            <person name="Hibbett D.S."/>
            <person name="Martin F."/>
            <person name="Nordberg H.P."/>
            <person name="Cantor M.N."/>
            <person name="Hua S.X."/>
        </authorList>
    </citation>
    <scope>NUCLEOTIDE SEQUENCE [LARGE SCALE GENOMIC DNA]</scope>
    <source>
        <strain evidence="3">h7</strain>
    </source>
</reference>
<dbReference type="PANTHER" id="PTHR11804">
    <property type="entry name" value="PROTEASE M3 THIMET OLIGOPEPTIDASE-RELATED"/>
    <property type="match status" value="1"/>
</dbReference>
<dbReference type="InterPro" id="IPR045090">
    <property type="entry name" value="Pept_M3A_M3B"/>
</dbReference>